<sequence length="105" mass="11544">MTSSSVQELDWDHVVEKYRDGAAVETLPGGAAITVSGADADKIYVKHRLWTAELNRANLQRGVALVNEGLISRNANQFIDKYRTLVADERPTVAATVLKDLGYLD</sequence>
<keyword evidence="1" id="KW-0614">Plasmid</keyword>
<dbReference type="AlphaFoldDB" id="A0AA46SCU0"/>
<reference evidence="1" key="1">
    <citation type="submission" date="2022-09" db="EMBL/GenBank/DDBJ databases">
        <title>The genome sequence of Rhodococcus aetherivorans N1.</title>
        <authorList>
            <person name="Jiang W."/>
        </authorList>
    </citation>
    <scope>NUCLEOTIDE SEQUENCE</scope>
    <source>
        <strain evidence="1">N1</strain>
        <plasmid evidence="1">pN1</plasmid>
    </source>
</reference>
<dbReference type="EMBL" id="CP106984">
    <property type="protein sequence ID" value="UYF97383.1"/>
    <property type="molecule type" value="Genomic_DNA"/>
</dbReference>
<dbReference type="RefSeq" id="WP_094979951.1">
    <property type="nucleotide sequence ID" value="NZ_CP106984.1"/>
</dbReference>
<name>A0AA46SCU0_9NOCA</name>
<organism evidence="1 2">
    <name type="scientific">Rhodococcus aetherivorans</name>
    <dbReference type="NCBI Taxonomy" id="191292"/>
    <lineage>
        <taxon>Bacteria</taxon>
        <taxon>Bacillati</taxon>
        <taxon>Actinomycetota</taxon>
        <taxon>Actinomycetes</taxon>
        <taxon>Mycobacteriales</taxon>
        <taxon>Nocardiaceae</taxon>
        <taxon>Rhodococcus</taxon>
    </lineage>
</organism>
<gene>
    <name evidence="1" type="ORF">OCS65_29500</name>
</gene>
<evidence type="ECO:0000313" key="1">
    <source>
        <dbReference type="EMBL" id="UYF97383.1"/>
    </source>
</evidence>
<evidence type="ECO:0000313" key="2">
    <source>
        <dbReference type="Proteomes" id="UP001163947"/>
    </source>
</evidence>
<dbReference type="Proteomes" id="UP001163947">
    <property type="component" value="Plasmid pN1"/>
</dbReference>
<accession>A0AA46SCU0</accession>
<proteinExistence type="predicted"/>
<protein>
    <submittedName>
        <fullName evidence="1">Uncharacterized protein</fullName>
    </submittedName>
</protein>
<geneLocation type="plasmid" evidence="1 2">
    <name>pN1</name>
</geneLocation>
<dbReference type="GeneID" id="83624647"/>